<proteinExistence type="predicted"/>
<feature type="region of interest" description="Disordered" evidence="1">
    <location>
        <begin position="69"/>
        <end position="120"/>
    </location>
</feature>
<comment type="caution">
    <text evidence="2">The sequence shown here is derived from an EMBL/GenBank/DDBJ whole genome shotgun (WGS) entry which is preliminary data.</text>
</comment>
<evidence type="ECO:0000256" key="1">
    <source>
        <dbReference type="SAM" id="MobiDB-lite"/>
    </source>
</evidence>
<dbReference type="Proteomes" id="UP001283361">
    <property type="component" value="Unassembled WGS sequence"/>
</dbReference>
<protein>
    <submittedName>
        <fullName evidence="2">Uncharacterized protein</fullName>
    </submittedName>
</protein>
<dbReference type="EMBL" id="JAWDGP010000016">
    <property type="protein sequence ID" value="KAK3804369.1"/>
    <property type="molecule type" value="Genomic_DNA"/>
</dbReference>
<name>A0AAE1BDN3_9GAST</name>
<keyword evidence="3" id="KW-1185">Reference proteome</keyword>
<sequence>MSARKDFCTVTLTPSIILPVSDDVPWREDRLTWHHSTHSSRRPLPSSGRLEGIYGTLASWNIDAGALGSPVALDPDTCTDGPHDQDSDGDNISNSSTSSTTSTVTVTTSVTYPPAARPAQ</sequence>
<evidence type="ECO:0000313" key="3">
    <source>
        <dbReference type="Proteomes" id="UP001283361"/>
    </source>
</evidence>
<reference evidence="2" key="1">
    <citation type="journal article" date="2023" name="G3 (Bethesda)">
        <title>A reference genome for the long-term kleptoplast-retaining sea slug Elysia crispata morphotype clarki.</title>
        <authorList>
            <person name="Eastman K.E."/>
            <person name="Pendleton A.L."/>
            <person name="Shaikh M.A."/>
            <person name="Suttiyut T."/>
            <person name="Ogas R."/>
            <person name="Tomko P."/>
            <person name="Gavelis G."/>
            <person name="Widhalm J.R."/>
            <person name="Wisecaver J.H."/>
        </authorList>
    </citation>
    <scope>NUCLEOTIDE SEQUENCE</scope>
    <source>
        <strain evidence="2">ECLA1</strain>
    </source>
</reference>
<dbReference type="AlphaFoldDB" id="A0AAE1BDN3"/>
<evidence type="ECO:0000313" key="2">
    <source>
        <dbReference type="EMBL" id="KAK3804369.1"/>
    </source>
</evidence>
<gene>
    <name evidence="2" type="ORF">RRG08_059339</name>
</gene>
<organism evidence="2 3">
    <name type="scientific">Elysia crispata</name>
    <name type="common">lettuce slug</name>
    <dbReference type="NCBI Taxonomy" id="231223"/>
    <lineage>
        <taxon>Eukaryota</taxon>
        <taxon>Metazoa</taxon>
        <taxon>Spiralia</taxon>
        <taxon>Lophotrochozoa</taxon>
        <taxon>Mollusca</taxon>
        <taxon>Gastropoda</taxon>
        <taxon>Heterobranchia</taxon>
        <taxon>Euthyneura</taxon>
        <taxon>Panpulmonata</taxon>
        <taxon>Sacoglossa</taxon>
        <taxon>Placobranchoidea</taxon>
        <taxon>Plakobranchidae</taxon>
        <taxon>Elysia</taxon>
    </lineage>
</organism>
<accession>A0AAE1BDN3</accession>
<feature type="compositionally biased region" description="Low complexity" evidence="1">
    <location>
        <begin position="95"/>
        <end position="111"/>
    </location>
</feature>